<reference evidence="1 2" key="1">
    <citation type="submission" date="2024-02" db="EMBL/GenBank/DDBJ databases">
        <title>A draft genome for the cacao thread blight pathogen Marasmius crinis-equi.</title>
        <authorList>
            <person name="Cohen S.P."/>
            <person name="Baruah I.K."/>
            <person name="Amoako-Attah I."/>
            <person name="Bukari Y."/>
            <person name="Meinhardt L.W."/>
            <person name="Bailey B.A."/>
        </authorList>
    </citation>
    <scope>NUCLEOTIDE SEQUENCE [LARGE SCALE GENOMIC DNA]</scope>
    <source>
        <strain evidence="1 2">GH-76</strain>
    </source>
</reference>
<proteinExistence type="predicted"/>
<accession>A0ABR3FWD2</accession>
<organism evidence="1 2">
    <name type="scientific">Marasmius crinis-equi</name>
    <dbReference type="NCBI Taxonomy" id="585013"/>
    <lineage>
        <taxon>Eukaryota</taxon>
        <taxon>Fungi</taxon>
        <taxon>Dikarya</taxon>
        <taxon>Basidiomycota</taxon>
        <taxon>Agaricomycotina</taxon>
        <taxon>Agaricomycetes</taxon>
        <taxon>Agaricomycetidae</taxon>
        <taxon>Agaricales</taxon>
        <taxon>Marasmiineae</taxon>
        <taxon>Marasmiaceae</taxon>
        <taxon>Marasmius</taxon>
    </lineage>
</organism>
<protein>
    <submittedName>
        <fullName evidence="1">Uncharacterized protein</fullName>
    </submittedName>
</protein>
<evidence type="ECO:0000313" key="1">
    <source>
        <dbReference type="EMBL" id="KAL0579844.1"/>
    </source>
</evidence>
<comment type="caution">
    <text evidence="1">The sequence shown here is derived from an EMBL/GenBank/DDBJ whole genome shotgun (WGS) entry which is preliminary data.</text>
</comment>
<dbReference type="EMBL" id="JBAHYK010000046">
    <property type="protein sequence ID" value="KAL0579844.1"/>
    <property type="molecule type" value="Genomic_DNA"/>
</dbReference>
<gene>
    <name evidence="1" type="ORF">V5O48_002152</name>
</gene>
<keyword evidence="2" id="KW-1185">Reference proteome</keyword>
<evidence type="ECO:0000313" key="2">
    <source>
        <dbReference type="Proteomes" id="UP001465976"/>
    </source>
</evidence>
<name>A0ABR3FWD2_9AGAR</name>
<dbReference type="Proteomes" id="UP001465976">
    <property type="component" value="Unassembled WGS sequence"/>
</dbReference>
<sequence length="259" mass="29125">MLTGNFPVPSLDENPRDLTLPVLNHDVVTHVLDHLLLVRRPRNQGERVLSLSKLTTYQILPKFYREILLVTPKALCATLDTLECCPHLTSQVQTLYVTAQPLIVTLCAVTLQSLAIGNLSIRTITDPILVCAFRSLTELAIPIRLLSTPNSPFVRHVDFDYPVDNSNPTWPRVHSLWTWTFEPPNFALNDFQHFGSLTQSALVSHSPYTSNIGVYLFYLQARLVVEHAVVVIAQHAPGLPLPQAARNPFFFDPSGVFYY</sequence>